<dbReference type="EMBL" id="MT144807">
    <property type="protein sequence ID" value="QJH99771.1"/>
    <property type="molecule type" value="Genomic_DNA"/>
</dbReference>
<evidence type="ECO:0000313" key="2">
    <source>
        <dbReference type="EMBL" id="QJH99771.1"/>
    </source>
</evidence>
<organism evidence="1">
    <name type="scientific">viral metagenome</name>
    <dbReference type="NCBI Taxonomy" id="1070528"/>
    <lineage>
        <taxon>unclassified sequences</taxon>
        <taxon>metagenomes</taxon>
        <taxon>organismal metagenomes</taxon>
    </lineage>
</organism>
<proteinExistence type="predicted"/>
<gene>
    <name evidence="1" type="ORF">TM448A01913_0001</name>
    <name evidence="2" type="ORF">TM448B01667_0020</name>
</gene>
<reference evidence="1" key="1">
    <citation type="submission" date="2020-03" db="EMBL/GenBank/DDBJ databases">
        <title>The deep terrestrial virosphere.</title>
        <authorList>
            <person name="Holmfeldt K."/>
            <person name="Nilsson E."/>
            <person name="Simone D."/>
            <person name="Lopez-Fernandez M."/>
            <person name="Wu X."/>
            <person name="de Brujin I."/>
            <person name="Lundin D."/>
            <person name="Andersson A."/>
            <person name="Bertilsson S."/>
            <person name="Dopson M."/>
        </authorList>
    </citation>
    <scope>NUCLEOTIDE SEQUENCE</scope>
    <source>
        <strain evidence="1">TM448A01913</strain>
        <strain evidence="2">TM448B01667</strain>
    </source>
</reference>
<dbReference type="AlphaFoldDB" id="A0A6H1ZSD2"/>
<name>A0A6H1ZSD2_9ZZZZ</name>
<dbReference type="EMBL" id="MT144221">
    <property type="protein sequence ID" value="QJA50846.1"/>
    <property type="molecule type" value="Genomic_DNA"/>
</dbReference>
<protein>
    <submittedName>
        <fullName evidence="1">Uncharacterized protein</fullName>
    </submittedName>
</protein>
<accession>A0A6H1ZSD2</accession>
<sequence>MKRTPDKPYNHVYESELKMLALARIMEALGIDDEALILELYRRGCK</sequence>
<evidence type="ECO:0000313" key="1">
    <source>
        <dbReference type="EMBL" id="QJA50846.1"/>
    </source>
</evidence>